<dbReference type="Proteomes" id="UP001595075">
    <property type="component" value="Unassembled WGS sequence"/>
</dbReference>
<dbReference type="EMBL" id="JAZHXI010000005">
    <property type="protein sequence ID" value="KAL2071183.1"/>
    <property type="molecule type" value="Genomic_DNA"/>
</dbReference>
<comment type="caution">
    <text evidence="3">The sequence shown here is derived from an EMBL/GenBank/DDBJ whole genome shotgun (WGS) entry which is preliminary data.</text>
</comment>
<dbReference type="Pfam" id="PF00856">
    <property type="entry name" value="SET"/>
    <property type="match status" value="1"/>
</dbReference>
<dbReference type="InterPro" id="IPR053185">
    <property type="entry name" value="SET_domain_protein"/>
</dbReference>
<protein>
    <recommendedName>
        <fullName evidence="2">SET domain-containing protein</fullName>
    </recommendedName>
</protein>
<evidence type="ECO:0000313" key="4">
    <source>
        <dbReference type="Proteomes" id="UP001595075"/>
    </source>
</evidence>
<dbReference type="PROSITE" id="PS50280">
    <property type="entry name" value="SET"/>
    <property type="match status" value="1"/>
</dbReference>
<feature type="domain" description="SET" evidence="2">
    <location>
        <begin position="197"/>
        <end position="348"/>
    </location>
</feature>
<organism evidence="3 4">
    <name type="scientific">Oculimacula yallundae</name>
    <dbReference type="NCBI Taxonomy" id="86028"/>
    <lineage>
        <taxon>Eukaryota</taxon>
        <taxon>Fungi</taxon>
        <taxon>Dikarya</taxon>
        <taxon>Ascomycota</taxon>
        <taxon>Pezizomycotina</taxon>
        <taxon>Leotiomycetes</taxon>
        <taxon>Helotiales</taxon>
        <taxon>Ploettnerulaceae</taxon>
        <taxon>Oculimacula</taxon>
    </lineage>
</organism>
<dbReference type="InterPro" id="IPR001214">
    <property type="entry name" value="SET_dom"/>
</dbReference>
<dbReference type="SUPFAM" id="SSF82199">
    <property type="entry name" value="SET domain"/>
    <property type="match status" value="1"/>
</dbReference>
<dbReference type="PANTHER" id="PTHR47332">
    <property type="entry name" value="SET DOMAIN-CONTAINING PROTEIN 5"/>
    <property type="match status" value="1"/>
</dbReference>
<keyword evidence="4" id="KW-1185">Reference proteome</keyword>
<dbReference type="SMART" id="SM00317">
    <property type="entry name" value="SET"/>
    <property type="match status" value="1"/>
</dbReference>
<feature type="region of interest" description="Disordered" evidence="1">
    <location>
        <begin position="1"/>
        <end position="47"/>
    </location>
</feature>
<evidence type="ECO:0000256" key="1">
    <source>
        <dbReference type="SAM" id="MobiDB-lite"/>
    </source>
</evidence>
<evidence type="ECO:0000313" key="3">
    <source>
        <dbReference type="EMBL" id="KAL2071183.1"/>
    </source>
</evidence>
<dbReference type="InterPro" id="IPR046341">
    <property type="entry name" value="SET_dom_sf"/>
</dbReference>
<evidence type="ECO:0000259" key="2">
    <source>
        <dbReference type="PROSITE" id="PS50280"/>
    </source>
</evidence>
<reference evidence="3 4" key="1">
    <citation type="journal article" date="2024" name="Commun. Biol.">
        <title>Comparative genomic analysis of thermophilic fungi reveals convergent evolutionary adaptations and gene losses.</title>
        <authorList>
            <person name="Steindorff A.S."/>
            <person name="Aguilar-Pontes M.V."/>
            <person name="Robinson A.J."/>
            <person name="Andreopoulos B."/>
            <person name="LaButti K."/>
            <person name="Kuo A."/>
            <person name="Mondo S."/>
            <person name="Riley R."/>
            <person name="Otillar R."/>
            <person name="Haridas S."/>
            <person name="Lipzen A."/>
            <person name="Grimwood J."/>
            <person name="Schmutz J."/>
            <person name="Clum A."/>
            <person name="Reid I.D."/>
            <person name="Moisan M.C."/>
            <person name="Butler G."/>
            <person name="Nguyen T.T.M."/>
            <person name="Dewar K."/>
            <person name="Conant G."/>
            <person name="Drula E."/>
            <person name="Henrissat B."/>
            <person name="Hansel C."/>
            <person name="Singer S."/>
            <person name="Hutchinson M.I."/>
            <person name="de Vries R.P."/>
            <person name="Natvig D.O."/>
            <person name="Powell A.J."/>
            <person name="Tsang A."/>
            <person name="Grigoriev I.V."/>
        </authorList>
    </citation>
    <scope>NUCLEOTIDE SEQUENCE [LARGE SCALE GENOMIC DNA]</scope>
    <source>
        <strain evidence="3 4">CBS 494.80</strain>
    </source>
</reference>
<gene>
    <name evidence="3" type="ORF">VTL71DRAFT_12418</name>
</gene>
<dbReference type="Gene3D" id="2.170.270.10">
    <property type="entry name" value="SET domain"/>
    <property type="match status" value="1"/>
</dbReference>
<name>A0ABR4CPB5_9HELO</name>
<dbReference type="CDD" id="cd20071">
    <property type="entry name" value="SET_SMYD"/>
    <property type="match status" value="1"/>
</dbReference>
<sequence length="525" mass="59382">MKLRQAKQPIGEGTDISSDQPERTRDEAEMSTSMGEMTLDKTSKDLQHSSAFTAENVNEGNSNDIDDPLVRAANKRLAKNKRRRENYKRNQYAAKLKATKATPLRKVFIPTTAQREERAELLEKATEPALRLFDNGRLKQNPELLTDRGKDLGSVSANVERHVLIVEKVMSNEMRRWDELGAKSWEGYEEDDVEGDSPTELTSIKLEGSPGKGIGVFALRNVKKGAEIFRESAVIEEKTRAQSWLHAEALFHVLSKGTKNRLLLLTRYCACEDTEAPCVKTTLEKIWNANRFQKESGEKAGKYLFSIAACINHDCRPSSYFRFTKEGHIVFYAARGIRKGEEITYGYLNLPGPAELRRSILIDKYGFVCQCSACVDDVVLPATHASQAVGNRDIEVEEVETLILDPFFTPEETNRKTEALSWADSTQAKLDKARESQLQFCAGCAVDVTPPLHQIRWWSQMLTKNLKRDLLEENSMYMDEDVLERYIDSLVPHTTALVESLFKDVKQTTSDRTEATEPKENVSES</sequence>
<feature type="compositionally biased region" description="Basic and acidic residues" evidence="1">
    <location>
        <begin position="38"/>
        <end position="47"/>
    </location>
</feature>
<proteinExistence type="predicted"/>
<dbReference type="PANTHER" id="PTHR47332:SF4">
    <property type="entry name" value="SET DOMAIN-CONTAINING PROTEIN 5"/>
    <property type="match status" value="1"/>
</dbReference>
<accession>A0ABR4CPB5</accession>